<dbReference type="AlphaFoldDB" id="A0A1Z3NAW2"/>
<feature type="domain" description="Metalloprotease TldD/E C-terminal" evidence="3">
    <location>
        <begin position="225"/>
        <end position="446"/>
    </location>
</feature>
<evidence type="ECO:0000313" key="5">
    <source>
        <dbReference type="EMBL" id="ASD64561.1"/>
    </source>
</evidence>
<evidence type="ECO:0000313" key="6">
    <source>
        <dbReference type="Proteomes" id="UP000197003"/>
    </source>
</evidence>
<dbReference type="Pfam" id="PF01523">
    <property type="entry name" value="PmbA_TldD_1st"/>
    <property type="match status" value="1"/>
</dbReference>
<accession>A0A1Z3NAW2</accession>
<dbReference type="Pfam" id="PF19289">
    <property type="entry name" value="PmbA_TldD_3rd"/>
    <property type="match status" value="1"/>
</dbReference>
<proteinExistence type="inferred from homology"/>
<dbReference type="InterPro" id="IPR045569">
    <property type="entry name" value="Metalloprtase-TldD/E_C"/>
</dbReference>
<dbReference type="Pfam" id="PF19290">
    <property type="entry name" value="PmbA_TldD_2nd"/>
    <property type="match status" value="1"/>
</dbReference>
<evidence type="ECO:0000256" key="1">
    <source>
        <dbReference type="ARBA" id="ARBA00005836"/>
    </source>
</evidence>
<dbReference type="Gene3D" id="3.30.2290.10">
    <property type="entry name" value="PmbA/TldD superfamily"/>
    <property type="match status" value="1"/>
</dbReference>
<dbReference type="InterPro" id="IPR047657">
    <property type="entry name" value="PmbA"/>
</dbReference>
<dbReference type="GO" id="GO:0005829">
    <property type="term" value="C:cytosol"/>
    <property type="evidence" value="ECO:0007669"/>
    <property type="project" value="TreeGrafter"/>
</dbReference>
<dbReference type="InterPro" id="IPR035068">
    <property type="entry name" value="TldD/PmbA_N"/>
</dbReference>
<evidence type="ECO:0000259" key="3">
    <source>
        <dbReference type="Pfam" id="PF19289"/>
    </source>
</evidence>
<dbReference type="EMBL" id="CP020946">
    <property type="protein sequence ID" value="ASD64561.1"/>
    <property type="molecule type" value="Genomic_DNA"/>
</dbReference>
<dbReference type="InterPro" id="IPR045570">
    <property type="entry name" value="Metalloprtase-TldD/E_cen_dom"/>
</dbReference>
<reference evidence="5 6" key="1">
    <citation type="submission" date="2017-04" db="EMBL/GenBank/DDBJ databases">
        <title>Whole genome sequence of Bdellovibrio bacteriovorus strain SSB218315.</title>
        <authorList>
            <person name="Oyedara O."/>
            <person name="Rodriguez-Perez M.A."/>
        </authorList>
    </citation>
    <scope>NUCLEOTIDE SEQUENCE [LARGE SCALE GENOMIC DNA]</scope>
    <source>
        <strain evidence="5 6">SSB218315</strain>
    </source>
</reference>
<feature type="domain" description="Metalloprotease TldD/E N-terminal" evidence="2">
    <location>
        <begin position="23"/>
        <end position="86"/>
    </location>
</feature>
<dbReference type="PANTHER" id="PTHR43421:SF1">
    <property type="entry name" value="METALLOPROTEASE PMBA"/>
    <property type="match status" value="1"/>
</dbReference>
<dbReference type="GO" id="GO:0008237">
    <property type="term" value="F:metallopeptidase activity"/>
    <property type="evidence" value="ECO:0007669"/>
    <property type="project" value="InterPro"/>
</dbReference>
<dbReference type="InterPro" id="IPR036059">
    <property type="entry name" value="TldD/PmbA_sf"/>
</dbReference>
<evidence type="ECO:0000259" key="2">
    <source>
        <dbReference type="Pfam" id="PF01523"/>
    </source>
</evidence>
<organism evidence="5 6">
    <name type="scientific">Bdellovibrio bacteriovorus</name>
    <dbReference type="NCBI Taxonomy" id="959"/>
    <lineage>
        <taxon>Bacteria</taxon>
        <taxon>Pseudomonadati</taxon>
        <taxon>Bdellovibrionota</taxon>
        <taxon>Bdellovibrionia</taxon>
        <taxon>Bdellovibrionales</taxon>
        <taxon>Pseudobdellovibrionaceae</taxon>
        <taxon>Bdellovibrio</taxon>
    </lineage>
</organism>
<dbReference type="RefSeq" id="WP_088566024.1">
    <property type="nucleotide sequence ID" value="NZ_CP020946.1"/>
</dbReference>
<dbReference type="GO" id="GO:0006508">
    <property type="term" value="P:proteolysis"/>
    <property type="evidence" value="ECO:0007669"/>
    <property type="project" value="InterPro"/>
</dbReference>
<dbReference type="Proteomes" id="UP000197003">
    <property type="component" value="Chromosome"/>
</dbReference>
<protein>
    <submittedName>
        <fullName evidence="5">Peptidase</fullName>
    </submittedName>
</protein>
<feature type="domain" description="Metalloprotease TldD/E central" evidence="4">
    <location>
        <begin position="113"/>
        <end position="218"/>
    </location>
</feature>
<gene>
    <name evidence="5" type="ORF">B9G79_13765</name>
</gene>
<dbReference type="SUPFAM" id="SSF111283">
    <property type="entry name" value="Putative modulator of DNA gyrase, PmbA/TldD"/>
    <property type="match status" value="1"/>
</dbReference>
<dbReference type="InterPro" id="IPR002510">
    <property type="entry name" value="Metalloprtase-TldD/E_N"/>
</dbReference>
<dbReference type="OrthoDB" id="5288148at2"/>
<dbReference type="PANTHER" id="PTHR43421">
    <property type="entry name" value="METALLOPROTEASE PMBA"/>
    <property type="match status" value="1"/>
</dbReference>
<evidence type="ECO:0000259" key="4">
    <source>
        <dbReference type="Pfam" id="PF19290"/>
    </source>
</evidence>
<name>A0A1Z3NAW2_BDEBC</name>
<sequence>MDTIKTNFQKIADQARKDGAKVEMLVSGGEALSIGYSKRKLESFESTQSQMAGLRVILGANQGYAYTENLSEESLLRTYGEALNNAKTVQTGESKPVDLVKPQAVKAMPELFKPEEISMDRKLEVARLLEEKCLAKDARVANVPYSGFNESVSFKRILNSEGLDQEFKQNYYSGYTYPLAKEGESSKMDGEGFFARKFEDINATEVAEEGVRKAIARLGATKLQTGNYAVVIDREQFSTVLQMIYDYFSAKEVHEGKSLFKGKLGQKIASDKFELLDDPFETRGTSVRPFDDEGAPSQKTVLFEKGVLKNYLSNLEYANKMNLPHTAHARRSPASQQAIAPTNLVVARGEKSLQDLLSSYDKVIHLASFEGGLHAGFKQSTGDFSMPAEGFLYENGKNMGPIEQFVMSGNVLELLRDIEAVGRDYNKPGNSFICPDVLIKSLSFAGA</sequence>
<comment type="similarity">
    <text evidence="1">Belongs to the peptidase U62 family.</text>
</comment>